<reference evidence="2" key="1">
    <citation type="submission" date="2021-02" db="EMBL/GenBank/DDBJ databases">
        <authorList>
            <person name="Dougan E. K."/>
            <person name="Rhodes N."/>
            <person name="Thang M."/>
            <person name="Chan C."/>
        </authorList>
    </citation>
    <scope>NUCLEOTIDE SEQUENCE</scope>
</reference>
<dbReference type="EMBL" id="CAJNNV010001781">
    <property type="protein sequence ID" value="CAE8585814.1"/>
    <property type="molecule type" value="Genomic_DNA"/>
</dbReference>
<accession>A0A813DHX3</accession>
<gene>
    <name evidence="2" type="ORF">PGLA1383_LOCUS4724</name>
</gene>
<feature type="region of interest" description="Disordered" evidence="1">
    <location>
        <begin position="35"/>
        <end position="61"/>
    </location>
</feature>
<sequence length="61" mass="6185">APANSGFGDFVSSAPAPAVQAGGGDMFGDMQFQAAPAPAQSQQQMGSNFFPQGNADFQGFQ</sequence>
<feature type="non-terminal residue" evidence="2">
    <location>
        <position position="61"/>
    </location>
</feature>
<comment type="caution">
    <text evidence="2">The sequence shown here is derived from an EMBL/GenBank/DDBJ whole genome shotgun (WGS) entry which is preliminary data.</text>
</comment>
<evidence type="ECO:0000256" key="1">
    <source>
        <dbReference type="SAM" id="MobiDB-lite"/>
    </source>
</evidence>
<keyword evidence="3" id="KW-1185">Reference proteome</keyword>
<organism evidence="2 3">
    <name type="scientific">Polarella glacialis</name>
    <name type="common">Dinoflagellate</name>
    <dbReference type="NCBI Taxonomy" id="89957"/>
    <lineage>
        <taxon>Eukaryota</taxon>
        <taxon>Sar</taxon>
        <taxon>Alveolata</taxon>
        <taxon>Dinophyceae</taxon>
        <taxon>Suessiales</taxon>
        <taxon>Suessiaceae</taxon>
        <taxon>Polarella</taxon>
    </lineage>
</organism>
<evidence type="ECO:0000313" key="3">
    <source>
        <dbReference type="Proteomes" id="UP000654075"/>
    </source>
</evidence>
<proteinExistence type="predicted"/>
<feature type="compositionally biased region" description="Low complexity" evidence="1">
    <location>
        <begin position="35"/>
        <end position="44"/>
    </location>
</feature>
<evidence type="ECO:0000313" key="2">
    <source>
        <dbReference type="EMBL" id="CAE8585814.1"/>
    </source>
</evidence>
<protein>
    <submittedName>
        <fullName evidence="2">Uncharacterized protein</fullName>
    </submittedName>
</protein>
<name>A0A813DHX3_POLGL</name>
<feature type="non-terminal residue" evidence="2">
    <location>
        <position position="1"/>
    </location>
</feature>
<dbReference type="Proteomes" id="UP000654075">
    <property type="component" value="Unassembled WGS sequence"/>
</dbReference>
<dbReference type="AlphaFoldDB" id="A0A813DHX3"/>